<evidence type="ECO:0000313" key="11">
    <source>
        <dbReference type="EMBL" id="GAJ39587.1"/>
    </source>
</evidence>
<dbReference type="InterPro" id="IPR017853">
    <property type="entry name" value="GH"/>
</dbReference>
<dbReference type="SUPFAM" id="SSF81296">
    <property type="entry name" value="E set domains"/>
    <property type="match status" value="1"/>
</dbReference>
<dbReference type="GO" id="GO:0005975">
    <property type="term" value="P:carbohydrate metabolic process"/>
    <property type="evidence" value="ECO:0007669"/>
    <property type="project" value="InterPro"/>
</dbReference>
<dbReference type="InterPro" id="IPR013780">
    <property type="entry name" value="Glyco_hydro_b"/>
</dbReference>
<evidence type="ECO:0000256" key="3">
    <source>
        <dbReference type="ARBA" id="ARBA00022723"/>
    </source>
</evidence>
<evidence type="ECO:0000259" key="9">
    <source>
        <dbReference type="SMART" id="SM00642"/>
    </source>
</evidence>
<dbReference type="SMART" id="SM01065">
    <property type="entry name" value="CBM_2"/>
    <property type="match status" value="1"/>
</dbReference>
<dbReference type="AlphaFoldDB" id="A0A023DEC2"/>
<reference evidence="11 12" key="1">
    <citation type="submission" date="2014-04" db="EMBL/GenBank/DDBJ databases">
        <title>Whole genome shotgun sequence of Geobacillus caldoxylosilyticus NBRC 107762.</title>
        <authorList>
            <person name="Hosoyama A."/>
            <person name="Hosoyama Y."/>
            <person name="Katano-Makiyama Y."/>
            <person name="Tsuchikane K."/>
            <person name="Ohji S."/>
            <person name="Ichikawa N."/>
            <person name="Yamazoe A."/>
            <person name="Fujita N."/>
        </authorList>
    </citation>
    <scope>NUCLEOTIDE SEQUENCE [LARGE SCALE GENOMIC DNA]</scope>
    <source>
        <strain evidence="11 12">NBRC 107762</strain>
    </source>
</reference>
<dbReference type="InterPro" id="IPR006047">
    <property type="entry name" value="GH13_cat_dom"/>
</dbReference>
<evidence type="ECO:0000259" key="8">
    <source>
        <dbReference type="SMART" id="SM00632"/>
    </source>
</evidence>
<dbReference type="Gene3D" id="2.60.40.1180">
    <property type="entry name" value="Golgi alpha-mannosidase II"/>
    <property type="match status" value="1"/>
</dbReference>
<name>A0A023DEC2_9BACL</name>
<proteinExistence type="inferred from homology"/>
<dbReference type="Pfam" id="PF01833">
    <property type="entry name" value="TIG"/>
    <property type="match status" value="1"/>
</dbReference>
<dbReference type="GO" id="GO:0004556">
    <property type="term" value="F:alpha-amylase activity"/>
    <property type="evidence" value="ECO:0007669"/>
    <property type="project" value="InterPro"/>
</dbReference>
<organism evidence="11 12">
    <name type="scientific">Parageobacillus caldoxylosilyticus NBRC 107762</name>
    <dbReference type="NCBI Taxonomy" id="1220594"/>
    <lineage>
        <taxon>Bacteria</taxon>
        <taxon>Bacillati</taxon>
        <taxon>Bacillota</taxon>
        <taxon>Bacilli</taxon>
        <taxon>Bacillales</taxon>
        <taxon>Anoxybacillaceae</taxon>
        <taxon>Saccharococcus</taxon>
    </lineage>
</organism>
<keyword evidence="3" id="KW-0479">Metal-binding</keyword>
<evidence type="ECO:0000256" key="1">
    <source>
        <dbReference type="ARBA" id="ARBA00001913"/>
    </source>
</evidence>
<dbReference type="PRINTS" id="PR00110">
    <property type="entry name" value="ALPHAAMYLASE"/>
</dbReference>
<evidence type="ECO:0000256" key="7">
    <source>
        <dbReference type="SAM" id="MobiDB-lite"/>
    </source>
</evidence>
<accession>A0A023DEC2</accession>
<keyword evidence="12" id="KW-1185">Reference proteome</keyword>
<comment type="similarity">
    <text evidence="2 6">Belongs to the glycosyl hydrolase 13 family.</text>
</comment>
<comment type="caution">
    <text evidence="11">The sequence shown here is derived from an EMBL/GenBank/DDBJ whole genome shotgun (WGS) entry which is preliminary data.</text>
</comment>
<dbReference type="InterPro" id="IPR002044">
    <property type="entry name" value="CBM20"/>
</dbReference>
<evidence type="ECO:0000259" key="10">
    <source>
        <dbReference type="SMART" id="SM01065"/>
    </source>
</evidence>
<evidence type="ECO:0000256" key="2">
    <source>
        <dbReference type="ARBA" id="ARBA00008061"/>
    </source>
</evidence>
<dbReference type="InterPro" id="IPR013783">
    <property type="entry name" value="Ig-like_fold"/>
</dbReference>
<comment type="cofactor">
    <cofactor evidence="1">
        <name>Ca(2+)</name>
        <dbReference type="ChEBI" id="CHEBI:29108"/>
    </cofactor>
</comment>
<evidence type="ECO:0000256" key="4">
    <source>
        <dbReference type="ARBA" id="ARBA00022729"/>
    </source>
</evidence>
<dbReference type="PANTHER" id="PTHR10357">
    <property type="entry name" value="ALPHA-AMYLASE FAMILY MEMBER"/>
    <property type="match status" value="1"/>
</dbReference>
<dbReference type="Proteomes" id="UP000023561">
    <property type="component" value="Unassembled WGS sequence"/>
</dbReference>
<feature type="domain" description="CBM20" evidence="10">
    <location>
        <begin position="667"/>
        <end position="760"/>
    </location>
</feature>
<feature type="domain" description="Glycosyl hydrolase family 13 catalytic" evidence="9">
    <location>
        <begin position="52"/>
        <end position="480"/>
    </location>
</feature>
<dbReference type="SUPFAM" id="SSF51445">
    <property type="entry name" value="(Trans)glycosidases"/>
    <property type="match status" value="1"/>
</dbReference>
<protein>
    <submittedName>
        <fullName evidence="11">Cyclomaltodextrin glucanotransferase</fullName>
    </submittedName>
</protein>
<dbReference type="InterPro" id="IPR006046">
    <property type="entry name" value="Alpha_amylase"/>
</dbReference>
<dbReference type="GO" id="GO:0016740">
    <property type="term" value="F:transferase activity"/>
    <property type="evidence" value="ECO:0007669"/>
    <property type="project" value="UniProtKB-KW"/>
</dbReference>
<evidence type="ECO:0000256" key="5">
    <source>
        <dbReference type="ARBA" id="ARBA00022837"/>
    </source>
</evidence>
<dbReference type="SUPFAM" id="SSF51011">
    <property type="entry name" value="Glycosyl hydrolase domain"/>
    <property type="match status" value="1"/>
</dbReference>
<dbReference type="Pfam" id="PF00128">
    <property type="entry name" value="Alpha-amylase"/>
    <property type="match status" value="1"/>
</dbReference>
<dbReference type="CDD" id="cd00604">
    <property type="entry name" value="IPT_CGTD"/>
    <property type="match status" value="1"/>
</dbReference>
<dbReference type="RefSeq" id="WP_042408692.1">
    <property type="nucleotide sequence ID" value="NZ_BAWO01000022.1"/>
</dbReference>
<gene>
    <name evidence="11" type="primary">cgt</name>
    <name evidence="11" type="ORF">GCA01S_022_00670</name>
</gene>
<dbReference type="SMART" id="SM00642">
    <property type="entry name" value="Aamy"/>
    <property type="match status" value="1"/>
</dbReference>
<dbReference type="EMBL" id="BAWO01000022">
    <property type="protein sequence ID" value="GAJ39587.1"/>
    <property type="molecule type" value="Genomic_DNA"/>
</dbReference>
<dbReference type="SUPFAM" id="SSF49452">
    <property type="entry name" value="Starch-binding domain-like"/>
    <property type="match status" value="1"/>
</dbReference>
<feature type="domain" description="Alpha-amylase C-terminal" evidence="8">
    <location>
        <begin position="491"/>
        <end position="579"/>
    </location>
</feature>
<dbReference type="Gene3D" id="2.60.40.10">
    <property type="entry name" value="Immunoglobulins"/>
    <property type="match status" value="2"/>
</dbReference>
<dbReference type="GO" id="GO:2001070">
    <property type="term" value="F:starch binding"/>
    <property type="evidence" value="ECO:0007669"/>
    <property type="project" value="InterPro"/>
</dbReference>
<evidence type="ECO:0000313" key="12">
    <source>
        <dbReference type="Proteomes" id="UP000023561"/>
    </source>
</evidence>
<dbReference type="SMART" id="SM00632">
    <property type="entry name" value="Aamy_C"/>
    <property type="match status" value="1"/>
</dbReference>
<dbReference type="InterPro" id="IPR002909">
    <property type="entry name" value="IPT_dom"/>
</dbReference>
<dbReference type="CDD" id="cd11320">
    <property type="entry name" value="AmyAc_AmyMalt_CGTase_like"/>
    <property type="match status" value="1"/>
</dbReference>
<keyword evidence="5" id="KW-0106">Calcium</keyword>
<dbReference type="InterPro" id="IPR013784">
    <property type="entry name" value="Carb-bd-like_fold"/>
</dbReference>
<dbReference type="PANTHER" id="PTHR10357:SF215">
    <property type="entry name" value="ALPHA-AMYLASE 1"/>
    <property type="match status" value="1"/>
</dbReference>
<dbReference type="InterPro" id="IPR031319">
    <property type="entry name" value="A-amylase_C"/>
</dbReference>
<keyword evidence="4" id="KW-0732">Signal</keyword>
<keyword evidence="11" id="KW-0808">Transferase</keyword>
<dbReference type="Pfam" id="PF00686">
    <property type="entry name" value="CBM_20"/>
    <property type="match status" value="1"/>
</dbReference>
<dbReference type="Gene3D" id="3.20.20.80">
    <property type="entry name" value="Glycosidases"/>
    <property type="match status" value="1"/>
</dbReference>
<evidence type="ECO:0000256" key="6">
    <source>
        <dbReference type="RuleBase" id="RU003615"/>
    </source>
</evidence>
<dbReference type="OrthoDB" id="9805159at2"/>
<sequence>MWKVPKFIKQSYLVFLLALLLYSSFGFSFSRTEATTSTGTLGPVTPKDTIYQIVTDRFFDGDPSNNKPLGFDPTLFDDPDGNNQGNGKDLKLYQGGDFQGIIDKIPYLKNMGITAVWISAPYENRDTVIEDYQSDGSINRWTSFHGYHARNYFATNKHFGTMKDFIRLRDALHQNGIKLVIDFVSNHSSRWQNPTLNFAPEDGKLYEPDKDANGNYVFDANGEPADYNGDGKVENLLADPHNDVNGFFHGLGDRGNDTSRFGYRYKDLGSLADYSQENALVVEHLEKAAKFWKSKGIDGFRHDATLHMNPAFVKGFKDAIDSDAGGPVTHFGEFFIGRPDPKYDEYRTFPERTGVNNLDFEYFRTATNAFGNFSETMSSFGDMMIKTSNDYIYENQTVTFLDNHDVTRFRYIQPNDKPYHAALAVLMTSRGIPNIYYGTEQYLMPLDSSDIAGRMFMQTSTNFDENTTAYKVIQKLSNLRKNNEAIAYGTTEILYSTNDILVFKRQFYDKQVIVAVNRQPDQTFTIPELDTTLPVGTYSDVLGGLLYGSSISVNNVNGQNKISSFTLSGGEVNVWSYNPSLGTSTPRIGDVISTMGRPGNTVYIYGTGLGGSVTVKFGSTVATVVSNSDQMIEAIVPNTNPGIQNITVTKGSVTSNPFRYEVLSGDQVQVIFHVNATTNWGGNIYVVGNIPELGSWDPNQSSEAMLNPNYPEWFLPVSVPKGATFEFKFIKKDNNGNVIWESRSNRVFTAPNSSTGTIDTPLYFWDN</sequence>
<feature type="region of interest" description="Disordered" evidence="7">
    <location>
        <begin position="59"/>
        <end position="80"/>
    </location>
</feature>
<dbReference type="InterPro" id="IPR014756">
    <property type="entry name" value="Ig_E-set"/>
</dbReference>
<dbReference type="GO" id="GO:0046872">
    <property type="term" value="F:metal ion binding"/>
    <property type="evidence" value="ECO:0007669"/>
    <property type="project" value="UniProtKB-KW"/>
</dbReference>